<name>A0A7W9YE78_9ACTN</name>
<protein>
    <submittedName>
        <fullName evidence="2">Uncharacterized protein</fullName>
    </submittedName>
</protein>
<evidence type="ECO:0000313" key="2">
    <source>
        <dbReference type="EMBL" id="MBB6170280.1"/>
    </source>
</evidence>
<sequence>MIAARIPTYHARHAKPRRGVLGRLADIVAAVLLLILSDERRGRRRPPMFLWARESSHAEELFGAWLSDHTRGLRKGWTLLPVRHTFIFAYPGEPIGCWNKRHDSVQPALIRPYMRRLANGWGHP</sequence>
<feature type="transmembrane region" description="Helical" evidence="1">
    <location>
        <begin position="20"/>
        <end position="36"/>
    </location>
</feature>
<evidence type="ECO:0000256" key="1">
    <source>
        <dbReference type="SAM" id="Phobius"/>
    </source>
</evidence>
<keyword evidence="1" id="KW-0812">Transmembrane</keyword>
<dbReference type="EMBL" id="JACHDS010000001">
    <property type="protein sequence ID" value="MBB6170280.1"/>
    <property type="molecule type" value="Genomic_DNA"/>
</dbReference>
<keyword evidence="3" id="KW-1185">Reference proteome</keyword>
<gene>
    <name evidence="2" type="ORF">HNR23_000340</name>
</gene>
<keyword evidence="1" id="KW-1133">Transmembrane helix</keyword>
<dbReference type="RefSeq" id="WP_184072829.1">
    <property type="nucleotide sequence ID" value="NZ_JACHDS010000001.1"/>
</dbReference>
<keyword evidence="1" id="KW-0472">Membrane</keyword>
<dbReference type="Proteomes" id="UP000546642">
    <property type="component" value="Unassembled WGS sequence"/>
</dbReference>
<organism evidence="2 3">
    <name type="scientific">Nocardiopsis mwathae</name>
    <dbReference type="NCBI Taxonomy" id="1472723"/>
    <lineage>
        <taxon>Bacteria</taxon>
        <taxon>Bacillati</taxon>
        <taxon>Actinomycetota</taxon>
        <taxon>Actinomycetes</taxon>
        <taxon>Streptosporangiales</taxon>
        <taxon>Nocardiopsidaceae</taxon>
        <taxon>Nocardiopsis</taxon>
    </lineage>
</organism>
<reference evidence="2 3" key="1">
    <citation type="submission" date="2020-08" db="EMBL/GenBank/DDBJ databases">
        <title>Sequencing the genomes of 1000 actinobacteria strains.</title>
        <authorList>
            <person name="Klenk H.-P."/>
        </authorList>
    </citation>
    <scope>NUCLEOTIDE SEQUENCE [LARGE SCALE GENOMIC DNA]</scope>
    <source>
        <strain evidence="2 3">DSM 46659</strain>
    </source>
</reference>
<accession>A0A7W9YE78</accession>
<evidence type="ECO:0000313" key="3">
    <source>
        <dbReference type="Proteomes" id="UP000546642"/>
    </source>
</evidence>
<proteinExistence type="predicted"/>
<comment type="caution">
    <text evidence="2">The sequence shown here is derived from an EMBL/GenBank/DDBJ whole genome shotgun (WGS) entry which is preliminary data.</text>
</comment>
<dbReference type="AlphaFoldDB" id="A0A7W9YE78"/>